<dbReference type="PANTHER" id="PTHR21240">
    <property type="entry name" value="2-AMINO-3-CARBOXYLMUCONATE-6-SEMIALDEHYDE DECARBOXYLASE"/>
    <property type="match status" value="1"/>
</dbReference>
<evidence type="ECO:0000256" key="1">
    <source>
        <dbReference type="ARBA" id="ARBA00023239"/>
    </source>
</evidence>
<keyword evidence="1" id="KW-0456">Lyase</keyword>
<name>A0A6J6QMA8_9ZZZZ</name>
<organism evidence="3">
    <name type="scientific">freshwater metagenome</name>
    <dbReference type="NCBI Taxonomy" id="449393"/>
    <lineage>
        <taxon>unclassified sequences</taxon>
        <taxon>metagenomes</taxon>
        <taxon>ecological metagenomes</taxon>
    </lineage>
</organism>
<evidence type="ECO:0000259" key="2">
    <source>
        <dbReference type="Pfam" id="PF04909"/>
    </source>
</evidence>
<dbReference type="GO" id="GO:0005737">
    <property type="term" value="C:cytoplasm"/>
    <property type="evidence" value="ECO:0007669"/>
    <property type="project" value="TreeGrafter"/>
</dbReference>
<proteinExistence type="predicted"/>
<dbReference type="Gene3D" id="3.20.20.140">
    <property type="entry name" value="Metal-dependent hydrolases"/>
    <property type="match status" value="1"/>
</dbReference>
<reference evidence="3" key="1">
    <citation type="submission" date="2020-05" db="EMBL/GenBank/DDBJ databases">
        <authorList>
            <person name="Chiriac C."/>
            <person name="Salcher M."/>
            <person name="Ghai R."/>
            <person name="Kavagutti S V."/>
        </authorList>
    </citation>
    <scope>NUCLEOTIDE SEQUENCE</scope>
</reference>
<protein>
    <submittedName>
        <fullName evidence="3">Unannotated protein</fullName>
    </submittedName>
</protein>
<dbReference type="SUPFAM" id="SSF51556">
    <property type="entry name" value="Metallo-dependent hydrolases"/>
    <property type="match status" value="1"/>
</dbReference>
<dbReference type="GO" id="GO:0019748">
    <property type="term" value="P:secondary metabolic process"/>
    <property type="evidence" value="ECO:0007669"/>
    <property type="project" value="TreeGrafter"/>
</dbReference>
<dbReference type="Pfam" id="PF04909">
    <property type="entry name" value="Amidohydro_2"/>
    <property type="match status" value="1"/>
</dbReference>
<dbReference type="AlphaFoldDB" id="A0A6J6QMA8"/>
<gene>
    <name evidence="3" type="ORF">UFOPK2582_01491</name>
</gene>
<dbReference type="InterPro" id="IPR006680">
    <property type="entry name" value="Amidohydro-rel"/>
</dbReference>
<dbReference type="InterPro" id="IPR032465">
    <property type="entry name" value="ACMSD"/>
</dbReference>
<dbReference type="EMBL" id="CAEZXS010000225">
    <property type="protein sequence ID" value="CAB4712457.1"/>
    <property type="molecule type" value="Genomic_DNA"/>
</dbReference>
<dbReference type="GO" id="GO:0016787">
    <property type="term" value="F:hydrolase activity"/>
    <property type="evidence" value="ECO:0007669"/>
    <property type="project" value="InterPro"/>
</dbReference>
<feature type="domain" description="Amidohydrolase-related" evidence="2">
    <location>
        <begin position="82"/>
        <end position="371"/>
    </location>
</feature>
<dbReference type="InterPro" id="IPR032466">
    <property type="entry name" value="Metal_Hydrolase"/>
</dbReference>
<evidence type="ECO:0000313" key="3">
    <source>
        <dbReference type="EMBL" id="CAB4712457.1"/>
    </source>
</evidence>
<accession>A0A6J6QMA8</accession>
<dbReference type="GO" id="GO:0016831">
    <property type="term" value="F:carboxy-lyase activity"/>
    <property type="evidence" value="ECO:0007669"/>
    <property type="project" value="InterPro"/>
</dbReference>
<sequence>MNTDDLILISVDDHVVEPPDMFQNHLPAKYKDAAPRVVVAEDGSDVWLYEGQQLPNIGLNAVAGKPHEEYGIEPTTFAEMRTGCYDIHDRVKDMNANGVLGSMCFPSFPQFCGQLFARTQDKQVALAMLQAYNDWHVDEWCGSYPGRFIPLALPPVWDPQLMAAEVHRMAAKGCRAVTFSENPEKLGWPSFHNEHWDPFWQAVSDTGTVVCLHIGSSSQLTITSVEAPINVMISLQPMNLVQAAADLLWSRVMTEFPLVRFALSEGGIGWIPYFLERVDYVYEHHQAWTGQDLPMKPSELFQERFITCFIDDASGLKNREDVGIKQMTWECDYPHSDSTWPESPERLAKSLAGIPDDEIRAITYENAMRLFHYDPFAHLPIEESTVAALRKQAIGVDTSPVPSGKEVIRPDTPVRIIDLAARAVPKAAS</sequence>
<dbReference type="PANTHER" id="PTHR21240:SF28">
    <property type="entry name" value="ISO-OROTATE DECARBOXYLASE (EUROFUNG)"/>
    <property type="match status" value="1"/>
</dbReference>